<dbReference type="EMBL" id="JBEOQB010000005">
    <property type="protein sequence ID" value="MEZ0453665.1"/>
    <property type="molecule type" value="Genomic_DNA"/>
</dbReference>
<evidence type="ECO:0000259" key="2">
    <source>
        <dbReference type="Pfam" id="PF04773"/>
    </source>
</evidence>
<dbReference type="Pfam" id="PF16344">
    <property type="entry name" value="FecR_C"/>
    <property type="match status" value="1"/>
</dbReference>
<dbReference type="PANTHER" id="PTHR30273">
    <property type="entry name" value="PERIPLASMIC SIGNAL SENSOR AND SIGMA FACTOR ACTIVATOR FECR-RELATED"/>
    <property type="match status" value="1"/>
</dbReference>
<keyword evidence="1" id="KW-1133">Transmembrane helix</keyword>
<feature type="domain" description="FecR protein" evidence="2">
    <location>
        <begin position="179"/>
        <end position="276"/>
    </location>
</feature>
<dbReference type="InterPro" id="IPR006860">
    <property type="entry name" value="FecR"/>
</dbReference>
<evidence type="ECO:0000259" key="3">
    <source>
        <dbReference type="Pfam" id="PF16344"/>
    </source>
</evidence>
<comment type="caution">
    <text evidence="4">The sequence shown here is derived from an EMBL/GenBank/DDBJ whole genome shotgun (WGS) entry which is preliminary data.</text>
</comment>
<keyword evidence="1" id="KW-0472">Membrane</keyword>
<evidence type="ECO:0000256" key="1">
    <source>
        <dbReference type="SAM" id="Phobius"/>
    </source>
</evidence>
<dbReference type="Pfam" id="PF04773">
    <property type="entry name" value="FecR"/>
    <property type="match status" value="1"/>
</dbReference>
<dbReference type="Gene3D" id="3.55.50.30">
    <property type="match status" value="1"/>
</dbReference>
<feature type="transmembrane region" description="Helical" evidence="1">
    <location>
        <begin position="84"/>
        <end position="103"/>
    </location>
</feature>
<evidence type="ECO:0000313" key="4">
    <source>
        <dbReference type="EMBL" id="MEZ0453665.1"/>
    </source>
</evidence>
<organism evidence="4 5">
    <name type="scientific">Sphingobacterium thalpophilum</name>
    <dbReference type="NCBI Taxonomy" id="259"/>
    <lineage>
        <taxon>Bacteria</taxon>
        <taxon>Pseudomonadati</taxon>
        <taxon>Bacteroidota</taxon>
        <taxon>Sphingobacteriia</taxon>
        <taxon>Sphingobacteriales</taxon>
        <taxon>Sphingobacteriaceae</taxon>
        <taxon>Sphingobacterium</taxon>
    </lineage>
</organism>
<dbReference type="Gene3D" id="2.60.120.1440">
    <property type="match status" value="1"/>
</dbReference>
<evidence type="ECO:0000313" key="5">
    <source>
        <dbReference type="Proteomes" id="UP001566204"/>
    </source>
</evidence>
<dbReference type="PANTHER" id="PTHR30273:SF2">
    <property type="entry name" value="PROTEIN FECR"/>
    <property type="match status" value="1"/>
</dbReference>
<accession>A0ABV4HJ51</accession>
<feature type="domain" description="Protein FecR C-terminal" evidence="3">
    <location>
        <begin position="316"/>
        <end position="385"/>
    </location>
</feature>
<gene>
    <name evidence="4" type="ORF">ABTW24_18895</name>
</gene>
<dbReference type="InterPro" id="IPR032508">
    <property type="entry name" value="FecR_C"/>
</dbReference>
<protein>
    <submittedName>
        <fullName evidence="4">FecR domain-containing protein</fullName>
    </submittedName>
</protein>
<dbReference type="InterPro" id="IPR012373">
    <property type="entry name" value="Ferrdict_sens_TM"/>
</dbReference>
<dbReference type="RefSeq" id="WP_370483289.1">
    <property type="nucleotide sequence ID" value="NZ_CP158797.1"/>
</dbReference>
<keyword evidence="5" id="KW-1185">Reference proteome</keyword>
<keyword evidence="1" id="KW-0812">Transmembrane</keyword>
<reference evidence="4 5" key="1">
    <citation type="submission" date="2024-06" db="EMBL/GenBank/DDBJ databases">
        <title>Soil Sphingobacterium thalpophilum.</title>
        <authorList>
            <person name="Yang J."/>
            <person name="Li J."/>
        </authorList>
    </citation>
    <scope>NUCLEOTIDE SEQUENCE [LARGE SCALE GENOMIC DNA]</scope>
    <source>
        <strain evidence="4 5">22g91tb</strain>
    </source>
</reference>
<proteinExistence type="predicted"/>
<dbReference type="PIRSF" id="PIRSF018266">
    <property type="entry name" value="FecR"/>
    <property type="match status" value="1"/>
</dbReference>
<dbReference type="Proteomes" id="UP001566204">
    <property type="component" value="Unassembled WGS sequence"/>
</dbReference>
<name>A0ABV4HJ51_9SPHI</name>
<sequence length="386" mass="44006">MHNNLRYIEDLIAKFRMGVISAQELAELTKWYNSHLDEEVTILTDQPLQKEEVRDRMLSGLLTKIRLEQLPLRQNKVYWMQRRVWAASVAVLSLLSALIWFGVSRNRQMETSYISAQFSNDDIQPGGSRAVLLLGDGRKVVLDTTQDGIVVDRAIHYADGKSIGADVDINKLTNLQLYVPKGGIYQITLSDGTQVWLNSDSRLRYPMKFGATTREVELDGEAFFVVRRQFDARQQRIPFFVKTNKQTVEVVGTQFNINGYSTQPFVTTTLVEGKVNIHTGNQKIVLIPGQQASTQGSLTKVKIVDPQTATAWKEGRFNFDGKSFEQTMAEIGRWYNLTIVYNGKIPDVELVGDAYRNEKINLVLRLLDAADVRYQLDIHKRQLIIY</sequence>